<feature type="compositionally biased region" description="Basic and acidic residues" evidence="2">
    <location>
        <begin position="693"/>
        <end position="724"/>
    </location>
</feature>
<accession>A0A9R1U3I6</accession>
<feature type="compositionally biased region" description="Polar residues" evidence="2">
    <location>
        <begin position="884"/>
        <end position="897"/>
    </location>
</feature>
<feature type="region of interest" description="Disordered" evidence="2">
    <location>
        <begin position="884"/>
        <end position="910"/>
    </location>
</feature>
<keyword evidence="1 4" id="KW-0732">Signal</keyword>
<evidence type="ECO:0000259" key="5">
    <source>
        <dbReference type="PROSITE" id="PS50184"/>
    </source>
</evidence>
<feature type="domain" description="Fibronectin type-III" evidence="6">
    <location>
        <begin position="1024"/>
        <end position="1130"/>
    </location>
</feature>
<evidence type="ECO:0000256" key="1">
    <source>
        <dbReference type="ARBA" id="ARBA00022729"/>
    </source>
</evidence>
<dbReference type="Gene3D" id="2.60.40.10">
    <property type="entry name" value="Immunoglobulins"/>
    <property type="match status" value="3"/>
</dbReference>
<keyword evidence="8" id="KW-0675">Receptor</keyword>
<dbReference type="GO" id="GO:0007155">
    <property type="term" value="P:cell adhesion"/>
    <property type="evidence" value="ECO:0007669"/>
    <property type="project" value="TreeGrafter"/>
</dbReference>
<dbReference type="PROSITE" id="PS50184">
    <property type="entry name" value="VWFC_2"/>
    <property type="match status" value="2"/>
</dbReference>
<feature type="compositionally biased region" description="Polar residues" evidence="2">
    <location>
        <begin position="744"/>
        <end position="754"/>
    </location>
</feature>
<dbReference type="SMART" id="SM00214">
    <property type="entry name" value="VWC"/>
    <property type="match status" value="3"/>
</dbReference>
<feature type="chain" id="PRO_5040133165" evidence="4">
    <location>
        <begin position="25"/>
        <end position="1453"/>
    </location>
</feature>
<dbReference type="InterPro" id="IPR036116">
    <property type="entry name" value="FN3_sf"/>
</dbReference>
<dbReference type="RefSeq" id="XP_011307736.1">
    <property type="nucleotide sequence ID" value="XM_011309434.1"/>
</dbReference>
<dbReference type="CDD" id="cd00063">
    <property type="entry name" value="FN3"/>
    <property type="match status" value="3"/>
</dbReference>
<feature type="signal peptide" evidence="4">
    <location>
        <begin position="1"/>
        <end position="24"/>
    </location>
</feature>
<feature type="region of interest" description="Disordered" evidence="2">
    <location>
        <begin position="690"/>
        <end position="776"/>
    </location>
</feature>
<feature type="domain" description="VWFC" evidence="5">
    <location>
        <begin position="535"/>
        <end position="609"/>
    </location>
</feature>
<feature type="compositionally biased region" description="Acidic residues" evidence="2">
    <location>
        <begin position="169"/>
        <end position="181"/>
    </location>
</feature>
<keyword evidence="3" id="KW-0812">Transmembrane</keyword>
<reference evidence="8" key="1">
    <citation type="submission" date="2025-08" db="UniProtKB">
        <authorList>
            <consortium name="RefSeq"/>
        </authorList>
    </citation>
    <scope>IDENTIFICATION</scope>
    <source>
        <strain evidence="8">USDA-PBARC FA_bdor</strain>
        <tissue evidence="8">Whole organism</tissue>
    </source>
</reference>
<evidence type="ECO:0000256" key="2">
    <source>
        <dbReference type="SAM" id="MobiDB-lite"/>
    </source>
</evidence>
<name>A0A9R1U3I6_9HYME</name>
<dbReference type="InterPro" id="IPR003961">
    <property type="entry name" value="FN3_dom"/>
</dbReference>
<keyword evidence="7" id="KW-1185">Reference proteome</keyword>
<dbReference type="Proteomes" id="UP000694866">
    <property type="component" value="Unplaced"/>
</dbReference>
<sequence length="1453" mass="159931">MRIQGICIILLVLGAFCLLGDAGANRFGRSDGNDEAIPGVLSLGADDNSALQVQKPLKEGAEMKKKSTAATDFKPKDETKYQKPKDIKSEEKLKSFMLTTTNEPSIFLPTVRPSQKENISGNGSISPFLLRGEPITENASRARALNITAPEPTNSLHANLTDLSDVSMDDEDKEMEADELPGSENATDSPNHPTFVPPKSSCRDGTKTYGIGDKVPRGCEEMCVCGEGGVVQDCKPRCVSPSFRAGRGNQDPLCEEHHLDTDGCCATLVCADSAPEPEESCIFGNKSLARGQKVEDGCSQVCLCEAGGILKCQPRCPPNDTSSGIKQHDRCVALPDPRDSCCTITLCDVSLGEHEIKSENAADLTVNIADVKVLNSTAIKLKLLSELSNGAAVEISENSHVWRQQKPDKDGVLSNLEPAHSYYVRIAEGPRTGPAIRVILPAEVIKTNITEKMDKTSCFHRGKYHKIGAEWYDECISFCMCSEGPKTECVTIECPTDFGLDVLDPHCLDWETVPPDFVPKEPQCCPQQVRCRNNGSCDYEGRTYDNWSEIPSNVTGCEKRCYCEMGKVACQAACPPVTALPPPTLQCPTNQAILMKLPGDDCCSHWVCDTTHITSGVASTPSVPGVPILKPSNSPSFPSPQDTEKTTTIISPTTTHYHPDSHPLIPYYNGPYNPDFKPTESSIEEIFGLSTHAPERSNHVKDKSKSKSDTKKPVEPLKPHKEVPEQQVHNFPGPLVPGKFPTTKDPSSLSQKNPNKPEKNTEPQFVPLDHNNPPEYSFSPSNGENIPPTHFDPNHFDNSEVGPPYISTNGSKKKIPQGIDSFVDDFKGKSPGKGKSGQRKPEQEILPDDLLHLINLHHPGLTQLDHPPAQGHPGLYEFHQQISNQGESPGNQIQPNYFNPPGDNKKPRPQIVAHKNENGETTYHIHTSEVPNSPHQIEELLAHISQHDSNLGPFQQYPNAPAIVHNYHNGPPPPPRIGPQLTNSGVVTHLNHPFSQSGGANRFPGGFPIHGIGGYPDKMSQSSSDEIVIKAVEPLDDRTVRVVFTVPPVLVGLHGRVELRYTSEKSNHDPSTWKSQIFIPPHDLIETPQMEFDLDTLEPATEYKVRVTVNLKDIANSPSSRIYTVTTLEKHDQQTTLPPQIPIDAELQVIETNSSWVNVMWKKFTEYEMQFVDGVQLRYKEHDGKVYAATPLIHRAVTSYIIENLKPATVYEIGISIIPFPGQTTELISDKTVEIITAVEPDPYSFEVKVEIKTVKSQDVEVTWSGVPYPEDKYVNIYRAIYQSDSGKEDTSTFKIAKRDSPAKTLISDLKPGTRYRLWLEVYLTNGRIKKSNVQDFVTKPGVVLQAGVSHQGKLASIPLHEGDYYGPLVIVAILASLSILSTLILLMMLMKRRSSSKADISPRKTTSAYDNPSYKTCEDAVTITNGHNKATEHEMSTINSNNTNNTNTKETV</sequence>
<feature type="domain" description="Fibronectin type-III" evidence="6">
    <location>
        <begin position="1246"/>
        <end position="1342"/>
    </location>
</feature>
<feature type="region of interest" description="Disordered" evidence="2">
    <location>
        <begin position="61"/>
        <end position="85"/>
    </location>
</feature>
<evidence type="ECO:0000256" key="4">
    <source>
        <dbReference type="SAM" id="SignalP"/>
    </source>
</evidence>
<gene>
    <name evidence="8" type="primary">sas</name>
</gene>
<dbReference type="GO" id="GO:0005615">
    <property type="term" value="C:extracellular space"/>
    <property type="evidence" value="ECO:0007669"/>
    <property type="project" value="TreeGrafter"/>
</dbReference>
<dbReference type="InterPro" id="IPR013783">
    <property type="entry name" value="Ig-like_fold"/>
</dbReference>
<keyword evidence="3" id="KW-0472">Membrane</keyword>
<dbReference type="KEGG" id="fas:105269296"/>
<feature type="domain" description="VWFC" evidence="5">
    <location>
        <begin position="456"/>
        <end position="532"/>
    </location>
</feature>
<dbReference type="PROSITE" id="PS50853">
    <property type="entry name" value="FN3"/>
    <property type="match status" value="2"/>
</dbReference>
<feature type="compositionally biased region" description="Basic and acidic residues" evidence="2">
    <location>
        <begin position="73"/>
        <end position="85"/>
    </location>
</feature>
<dbReference type="SMART" id="SM00060">
    <property type="entry name" value="FN3"/>
    <property type="match status" value="3"/>
</dbReference>
<feature type="region of interest" description="Disordered" evidence="2">
    <location>
        <begin position="169"/>
        <end position="202"/>
    </location>
</feature>
<dbReference type="CTD" id="40861"/>
<evidence type="ECO:0000256" key="3">
    <source>
        <dbReference type="SAM" id="Phobius"/>
    </source>
</evidence>
<feature type="region of interest" description="Disordered" evidence="2">
    <location>
        <begin position="808"/>
        <end position="842"/>
    </location>
</feature>
<dbReference type="PANTHER" id="PTHR11348:SF34">
    <property type="entry name" value="EPIDERMAL CELL SURFACE RECEPTOR-RELATED"/>
    <property type="match status" value="1"/>
</dbReference>
<dbReference type="OrthoDB" id="6022609at2759"/>
<dbReference type="InterPro" id="IPR001007">
    <property type="entry name" value="VWF_dom"/>
</dbReference>
<keyword evidence="3" id="KW-1133">Transmembrane helix</keyword>
<proteinExistence type="predicted"/>
<dbReference type="GeneID" id="105269296"/>
<protein>
    <submittedName>
        <fullName evidence="8">Epidermal cell surface receptor isoform X1</fullName>
    </submittedName>
</protein>
<dbReference type="InterPro" id="IPR050941">
    <property type="entry name" value="CCN"/>
</dbReference>
<dbReference type="GO" id="GO:0005178">
    <property type="term" value="F:integrin binding"/>
    <property type="evidence" value="ECO:0007669"/>
    <property type="project" value="TreeGrafter"/>
</dbReference>
<dbReference type="PANTHER" id="PTHR11348">
    <property type="entry name" value="CONNECTIVE TISSUE GROWTH FACTOR-RELATED"/>
    <property type="match status" value="1"/>
</dbReference>
<evidence type="ECO:0000313" key="8">
    <source>
        <dbReference type="RefSeq" id="XP_011307736.1"/>
    </source>
</evidence>
<organism evidence="7 8">
    <name type="scientific">Fopius arisanus</name>
    <dbReference type="NCBI Taxonomy" id="64838"/>
    <lineage>
        <taxon>Eukaryota</taxon>
        <taxon>Metazoa</taxon>
        <taxon>Ecdysozoa</taxon>
        <taxon>Arthropoda</taxon>
        <taxon>Hexapoda</taxon>
        <taxon>Insecta</taxon>
        <taxon>Pterygota</taxon>
        <taxon>Neoptera</taxon>
        <taxon>Endopterygota</taxon>
        <taxon>Hymenoptera</taxon>
        <taxon>Apocrita</taxon>
        <taxon>Ichneumonoidea</taxon>
        <taxon>Braconidae</taxon>
        <taxon>Opiinae</taxon>
        <taxon>Fopius</taxon>
    </lineage>
</organism>
<evidence type="ECO:0000313" key="7">
    <source>
        <dbReference type="Proteomes" id="UP000694866"/>
    </source>
</evidence>
<dbReference type="GO" id="GO:0045597">
    <property type="term" value="P:positive regulation of cell differentiation"/>
    <property type="evidence" value="ECO:0007669"/>
    <property type="project" value="TreeGrafter"/>
</dbReference>
<evidence type="ECO:0000259" key="6">
    <source>
        <dbReference type="PROSITE" id="PS50853"/>
    </source>
</evidence>
<dbReference type="SUPFAM" id="SSF49265">
    <property type="entry name" value="Fibronectin type III"/>
    <property type="match status" value="1"/>
</dbReference>
<feature type="transmembrane region" description="Helical" evidence="3">
    <location>
        <begin position="1365"/>
        <end position="1390"/>
    </location>
</feature>